<proteinExistence type="predicted"/>
<keyword evidence="3" id="KW-1185">Reference proteome</keyword>
<organism evidence="2 3">
    <name type="scientific">Polymorphum gilvum (strain LMG 25793 / CGMCC 1.9160 / SL003B-26A1)</name>
    <dbReference type="NCBI Taxonomy" id="991905"/>
    <lineage>
        <taxon>Bacteria</taxon>
        <taxon>Pseudomonadati</taxon>
        <taxon>Pseudomonadota</taxon>
        <taxon>Alphaproteobacteria</taxon>
        <taxon>Rhodobacterales</taxon>
        <taxon>Paracoccaceae</taxon>
        <taxon>Polymorphum</taxon>
    </lineage>
</organism>
<gene>
    <name evidence="2" type="ordered locus">SL003B_2421</name>
</gene>
<feature type="domain" description="PilZ" evidence="1">
    <location>
        <begin position="7"/>
        <end position="90"/>
    </location>
</feature>
<dbReference type="AlphaFoldDB" id="F2J1P5"/>
<dbReference type="InterPro" id="IPR009875">
    <property type="entry name" value="PilZ_domain"/>
</dbReference>
<dbReference type="OrthoDB" id="7210926at2"/>
<dbReference type="Gene3D" id="2.40.10.220">
    <property type="entry name" value="predicted glycosyltransferase like domains"/>
    <property type="match status" value="1"/>
</dbReference>
<protein>
    <submittedName>
        <fullName evidence="2">Type IV pilus assembly PilZ</fullName>
    </submittedName>
</protein>
<dbReference type="HOGENOM" id="CLU_158569_1_0_5"/>
<dbReference type="Proteomes" id="UP000008130">
    <property type="component" value="Chromosome"/>
</dbReference>
<dbReference type="KEGG" id="pgv:SL003B_2421"/>
<dbReference type="GO" id="GO:0035438">
    <property type="term" value="F:cyclic-di-GMP binding"/>
    <property type="evidence" value="ECO:0007669"/>
    <property type="project" value="InterPro"/>
</dbReference>
<evidence type="ECO:0000259" key="1">
    <source>
        <dbReference type="Pfam" id="PF07238"/>
    </source>
</evidence>
<reference evidence="2 3" key="1">
    <citation type="journal article" date="2011" name="J. Bacteriol.">
        <title>Complete genome sequence of Polymorphum gilvum SL003B-26A1T, a crude oil-degrading bacterium from oil-polluted saline soil.</title>
        <authorList>
            <person name="Li S.G."/>
            <person name="Tang Y.Q."/>
            <person name="Nie Y."/>
            <person name="Cai M."/>
            <person name="Wu X.L."/>
        </authorList>
    </citation>
    <scope>NUCLEOTIDE SEQUENCE [LARGE SCALE GENOMIC DNA]</scope>
    <source>
        <strain evidence="3">LMG 25793 / CGMCC 1.9160 / SL003B-26A1</strain>
    </source>
</reference>
<dbReference type="RefSeq" id="WP_013653161.1">
    <property type="nucleotide sequence ID" value="NC_015259.1"/>
</dbReference>
<sequence length="96" mass="10992">MDEQRDERRKLPRHRTLKSARIVFGNLSQVFDCIIRNASDEGVLLKVSDTLAIPEEFLLYIDADHIRRPARAVWRTEDQIGVRFTGPAESTLKKGG</sequence>
<dbReference type="STRING" id="991905.SL003B_2421"/>
<evidence type="ECO:0000313" key="2">
    <source>
        <dbReference type="EMBL" id="ADZ70846.1"/>
    </source>
</evidence>
<name>F2J1P5_POLGS</name>
<dbReference type="EMBL" id="CP002568">
    <property type="protein sequence ID" value="ADZ70846.1"/>
    <property type="molecule type" value="Genomic_DNA"/>
</dbReference>
<dbReference type="SUPFAM" id="SSF141371">
    <property type="entry name" value="PilZ domain-like"/>
    <property type="match status" value="1"/>
</dbReference>
<evidence type="ECO:0000313" key="3">
    <source>
        <dbReference type="Proteomes" id="UP000008130"/>
    </source>
</evidence>
<accession>F2J1P5</accession>
<dbReference type="eggNOG" id="COG3706">
    <property type="taxonomic scope" value="Bacteria"/>
</dbReference>
<dbReference type="Pfam" id="PF07238">
    <property type="entry name" value="PilZ"/>
    <property type="match status" value="1"/>
</dbReference>